<name>A0AA37RYX1_9GAMM</name>
<dbReference type="AlphaFoldDB" id="A0AA37RYX1"/>
<gene>
    <name evidence="3" type="ORF">GCM10007895_33470</name>
</gene>
<evidence type="ECO:0000313" key="3">
    <source>
        <dbReference type="EMBL" id="GLP98040.1"/>
    </source>
</evidence>
<dbReference type="Gene3D" id="3.30.1150.10">
    <property type="match status" value="1"/>
</dbReference>
<dbReference type="GO" id="GO:0055085">
    <property type="term" value="P:transmembrane transport"/>
    <property type="evidence" value="ECO:0007669"/>
    <property type="project" value="InterPro"/>
</dbReference>
<dbReference type="PROSITE" id="PS52015">
    <property type="entry name" value="TONB_CTD"/>
    <property type="match status" value="1"/>
</dbReference>
<protein>
    <recommendedName>
        <fullName evidence="2">TonB C-terminal domain-containing protein</fullName>
    </recommendedName>
</protein>
<evidence type="ECO:0000256" key="1">
    <source>
        <dbReference type="SAM" id="SignalP"/>
    </source>
</evidence>
<feature type="signal peptide" evidence="1">
    <location>
        <begin position="1"/>
        <end position="22"/>
    </location>
</feature>
<dbReference type="SUPFAM" id="SSF74653">
    <property type="entry name" value="TolA/TonB C-terminal domain"/>
    <property type="match status" value="1"/>
</dbReference>
<reference evidence="3" key="1">
    <citation type="journal article" date="2014" name="Int. J. Syst. Evol. Microbiol.">
        <title>Complete genome sequence of Corynebacterium casei LMG S-19264T (=DSM 44701T), isolated from a smear-ripened cheese.</title>
        <authorList>
            <consortium name="US DOE Joint Genome Institute (JGI-PGF)"/>
            <person name="Walter F."/>
            <person name="Albersmeier A."/>
            <person name="Kalinowski J."/>
            <person name="Ruckert C."/>
        </authorList>
    </citation>
    <scope>NUCLEOTIDE SEQUENCE</scope>
    <source>
        <strain evidence="3">NBRC 101628</strain>
    </source>
</reference>
<proteinExistence type="predicted"/>
<keyword evidence="4" id="KW-1185">Reference proteome</keyword>
<keyword evidence="1" id="KW-0732">Signal</keyword>
<comment type="caution">
    <text evidence="3">The sequence shown here is derived from an EMBL/GenBank/DDBJ whole genome shotgun (WGS) entry which is preliminary data.</text>
</comment>
<evidence type="ECO:0000313" key="4">
    <source>
        <dbReference type="Proteomes" id="UP001161422"/>
    </source>
</evidence>
<feature type="domain" description="TonB C-terminal" evidence="2">
    <location>
        <begin position="38"/>
        <end position="133"/>
    </location>
</feature>
<dbReference type="Proteomes" id="UP001161422">
    <property type="component" value="Unassembled WGS sequence"/>
</dbReference>
<feature type="chain" id="PRO_5041465736" description="TonB C-terminal domain-containing protein" evidence="1">
    <location>
        <begin position="23"/>
        <end position="148"/>
    </location>
</feature>
<evidence type="ECO:0000259" key="2">
    <source>
        <dbReference type="PROSITE" id="PS52015"/>
    </source>
</evidence>
<organism evidence="3 4">
    <name type="scientific">Paraferrimonas sedimenticola</name>
    <dbReference type="NCBI Taxonomy" id="375674"/>
    <lineage>
        <taxon>Bacteria</taxon>
        <taxon>Pseudomonadati</taxon>
        <taxon>Pseudomonadota</taxon>
        <taxon>Gammaproteobacteria</taxon>
        <taxon>Alteromonadales</taxon>
        <taxon>Ferrimonadaceae</taxon>
        <taxon>Paraferrimonas</taxon>
    </lineage>
</organism>
<dbReference type="InterPro" id="IPR037682">
    <property type="entry name" value="TonB_C"/>
</dbReference>
<dbReference type="RefSeq" id="WP_095507158.1">
    <property type="nucleotide sequence ID" value="NZ_BSNC01000016.1"/>
</dbReference>
<reference evidence="3" key="2">
    <citation type="submission" date="2023-01" db="EMBL/GenBank/DDBJ databases">
        <title>Draft genome sequence of Paraferrimonas sedimenticola strain NBRC 101628.</title>
        <authorList>
            <person name="Sun Q."/>
            <person name="Mori K."/>
        </authorList>
    </citation>
    <scope>NUCLEOTIDE SEQUENCE</scope>
    <source>
        <strain evidence="3">NBRC 101628</strain>
    </source>
</reference>
<accession>A0AA37RYX1</accession>
<sequence length="148" mass="16081">MNNPIKLAGLAAITLLSIQANAKTFYADVHLTHLQPTVSEATWVRTKQVTPRYPLELAKSGTAGCGVFKLTINEQGKTEAIELVSSIPKRAVKRPATKVIKQWDWQLVAGKTPVAEEKLIRLDFCMGGSTLEEAKARCVAQSKMACSG</sequence>
<dbReference type="EMBL" id="BSNC01000016">
    <property type="protein sequence ID" value="GLP98040.1"/>
    <property type="molecule type" value="Genomic_DNA"/>
</dbReference>
<dbReference type="Pfam" id="PF03544">
    <property type="entry name" value="TonB_C"/>
    <property type="match status" value="1"/>
</dbReference>